<proteinExistence type="predicted"/>
<dbReference type="AlphaFoldDB" id="A0A139AFJ2"/>
<name>A0A139AFJ2_GONPJ</name>
<dbReference type="EMBL" id="KQ965761">
    <property type="protein sequence ID" value="KXS15528.1"/>
    <property type="molecule type" value="Genomic_DNA"/>
</dbReference>
<reference evidence="1 2" key="1">
    <citation type="journal article" date="2015" name="Genome Biol. Evol.">
        <title>Phylogenomic analyses indicate that early fungi evolved digesting cell walls of algal ancestors of land plants.</title>
        <authorList>
            <person name="Chang Y."/>
            <person name="Wang S."/>
            <person name="Sekimoto S."/>
            <person name="Aerts A.L."/>
            <person name="Choi C."/>
            <person name="Clum A."/>
            <person name="LaButti K.M."/>
            <person name="Lindquist E.A."/>
            <person name="Yee Ngan C."/>
            <person name="Ohm R.A."/>
            <person name="Salamov A.A."/>
            <person name="Grigoriev I.V."/>
            <person name="Spatafora J.W."/>
            <person name="Berbee M.L."/>
        </authorList>
    </citation>
    <scope>NUCLEOTIDE SEQUENCE [LARGE SCALE GENOMIC DNA]</scope>
    <source>
        <strain evidence="1 2">JEL478</strain>
    </source>
</reference>
<evidence type="ECO:0000313" key="2">
    <source>
        <dbReference type="Proteomes" id="UP000070544"/>
    </source>
</evidence>
<dbReference type="Proteomes" id="UP000070544">
    <property type="component" value="Unassembled WGS sequence"/>
</dbReference>
<accession>A0A139AFJ2</accession>
<sequence length="158" mass="17857">MQEPTSDVRLNLGEVFFGLNQPGVALVAIRMTQDRNYCYTSFPNGFTDFKMPEHSSVVMDRKAKRSETDVGGRCARFSEHVRARQVAMLMGLNPSVRTTWVSDLASFVSALLRLVVTQTCDIEAPVFRQTNLLDTLLDLTYFLDTHRGTFILENMGSR</sequence>
<evidence type="ECO:0000313" key="1">
    <source>
        <dbReference type="EMBL" id="KXS15528.1"/>
    </source>
</evidence>
<protein>
    <submittedName>
        <fullName evidence="1">Uncharacterized protein</fullName>
    </submittedName>
</protein>
<organism evidence="1 2">
    <name type="scientific">Gonapodya prolifera (strain JEL478)</name>
    <name type="common">Monoblepharis prolifera</name>
    <dbReference type="NCBI Taxonomy" id="1344416"/>
    <lineage>
        <taxon>Eukaryota</taxon>
        <taxon>Fungi</taxon>
        <taxon>Fungi incertae sedis</taxon>
        <taxon>Chytridiomycota</taxon>
        <taxon>Chytridiomycota incertae sedis</taxon>
        <taxon>Monoblepharidomycetes</taxon>
        <taxon>Monoblepharidales</taxon>
        <taxon>Gonapodyaceae</taxon>
        <taxon>Gonapodya</taxon>
    </lineage>
</organism>
<keyword evidence="2" id="KW-1185">Reference proteome</keyword>
<gene>
    <name evidence="1" type="ORF">M427DRAFT_44380</name>
</gene>